<comment type="caution">
    <text evidence="1">The sequence shown here is derived from an EMBL/GenBank/DDBJ whole genome shotgun (WGS) entry which is preliminary data.</text>
</comment>
<dbReference type="AlphaFoldDB" id="A0A762A8Q8"/>
<organism evidence="1">
    <name type="scientific">Salmonella enterica</name>
    <name type="common">Salmonella choleraesuis</name>
    <dbReference type="NCBI Taxonomy" id="28901"/>
    <lineage>
        <taxon>Bacteria</taxon>
        <taxon>Pseudomonadati</taxon>
        <taxon>Pseudomonadota</taxon>
        <taxon>Gammaproteobacteria</taxon>
        <taxon>Enterobacterales</taxon>
        <taxon>Enterobacteriaceae</taxon>
        <taxon>Salmonella</taxon>
    </lineage>
</organism>
<dbReference type="NCBIfam" id="NF033153">
    <property type="entry name" value="phage_ICD_like"/>
    <property type="match status" value="1"/>
</dbReference>
<evidence type="ECO:0000313" key="1">
    <source>
        <dbReference type="EMBL" id="HAG3448217.1"/>
    </source>
</evidence>
<name>A0A762A8Q8_SALER</name>
<reference evidence="1" key="2">
    <citation type="submission" date="2020-02" db="EMBL/GenBank/DDBJ databases">
        <authorList>
            <consortium name="NCBI Pathogen Detection Project"/>
        </authorList>
    </citation>
    <scope>NUCLEOTIDE SEQUENCE</scope>
    <source>
        <strain evidence="2">MA.CCC_A5</strain>
        <strain evidence="1">MA.CCC_M3</strain>
    </source>
</reference>
<evidence type="ECO:0000313" key="2">
    <source>
        <dbReference type="EMBL" id="HAG5077083.1"/>
    </source>
</evidence>
<dbReference type="EMBL" id="DAAYBD010000006">
    <property type="protein sequence ID" value="HAG3448217.1"/>
    <property type="molecule type" value="Genomic_DNA"/>
</dbReference>
<dbReference type="EMBL" id="DAAYOM010000007">
    <property type="protein sequence ID" value="HAG5077083.1"/>
    <property type="molecule type" value="Genomic_DNA"/>
</dbReference>
<sequence length="175" mass="19563">MLSITSCGMRIDICFDLSLTVFLTMSVCLMIWCDSVYTKNESQKGLTCDSLETNLNHTSLLWCDSQRQRPGVLGTTTEASNHNVTEAYIMACSHDTQTRPEKKYRWRFLALKRSDLGAKPCCLSVNASTEREARRILAPHFILSLAARLPVHGGCDNPTPSKHGHITIVQEVAYV</sequence>
<proteinExistence type="predicted"/>
<gene>
    <name evidence="2" type="ORF">G8568_002539</name>
    <name evidence="1" type="ORF">G8Z38_002532</name>
</gene>
<protein>
    <submittedName>
        <fullName evidence="1">Host cell division inhibitor Icd-like protein</fullName>
    </submittedName>
</protein>
<accession>A0A762A8Q8</accession>
<reference evidence="1" key="1">
    <citation type="journal article" date="2018" name="Genome Biol.">
        <title>SKESA: strategic k-mer extension for scrupulous assemblies.</title>
        <authorList>
            <person name="Souvorov A."/>
            <person name="Agarwala R."/>
            <person name="Lipman D.J."/>
        </authorList>
    </citation>
    <scope>NUCLEOTIDE SEQUENCE</scope>
    <source>
        <strain evidence="2">MA.CCC_A5</strain>
        <strain evidence="1">MA.CCC_M3</strain>
    </source>
</reference>